<gene>
    <name evidence="9" type="ORF">EVOR1521_LOCUS21004</name>
</gene>
<comment type="similarity">
    <text evidence="7">Belongs to the protein kinase superfamily.</text>
</comment>
<evidence type="ECO:0000256" key="1">
    <source>
        <dbReference type="ARBA" id="ARBA00022527"/>
    </source>
</evidence>
<feature type="binding site" evidence="6">
    <location>
        <position position="43"/>
    </location>
    <ligand>
        <name>ATP</name>
        <dbReference type="ChEBI" id="CHEBI:30616"/>
    </ligand>
</feature>
<dbReference type="GO" id="GO:0004674">
    <property type="term" value="F:protein serine/threonine kinase activity"/>
    <property type="evidence" value="ECO:0007669"/>
    <property type="project" value="UniProtKB-KW"/>
</dbReference>
<keyword evidence="10" id="KW-1185">Reference proteome</keyword>
<keyword evidence="3 6" id="KW-0547">Nucleotide-binding</keyword>
<dbReference type="PROSITE" id="PS50011">
    <property type="entry name" value="PROTEIN_KINASE_DOM"/>
    <property type="match status" value="1"/>
</dbReference>
<feature type="domain" description="Protein kinase" evidence="8">
    <location>
        <begin position="13"/>
        <end position="261"/>
    </location>
</feature>
<dbReference type="Proteomes" id="UP001178507">
    <property type="component" value="Unassembled WGS sequence"/>
</dbReference>
<dbReference type="GO" id="GO:0005634">
    <property type="term" value="C:nucleus"/>
    <property type="evidence" value="ECO:0007669"/>
    <property type="project" value="TreeGrafter"/>
</dbReference>
<keyword evidence="1 7" id="KW-0723">Serine/threonine-protein kinase</keyword>
<dbReference type="PANTHER" id="PTHR24345">
    <property type="entry name" value="SERINE/THREONINE-PROTEIN KINASE PLK"/>
    <property type="match status" value="1"/>
</dbReference>
<evidence type="ECO:0000256" key="3">
    <source>
        <dbReference type="ARBA" id="ARBA00022741"/>
    </source>
</evidence>
<evidence type="ECO:0000256" key="2">
    <source>
        <dbReference type="ARBA" id="ARBA00022679"/>
    </source>
</evidence>
<evidence type="ECO:0000256" key="6">
    <source>
        <dbReference type="PROSITE-ProRule" id="PRU10141"/>
    </source>
</evidence>
<dbReference type="SMART" id="SM00220">
    <property type="entry name" value="S_TKc"/>
    <property type="match status" value="1"/>
</dbReference>
<evidence type="ECO:0000256" key="4">
    <source>
        <dbReference type="ARBA" id="ARBA00022777"/>
    </source>
</evidence>
<name>A0AA36J0G1_9DINO</name>
<protein>
    <recommendedName>
        <fullName evidence="8">Protein kinase domain-containing protein</fullName>
    </recommendedName>
</protein>
<dbReference type="InterPro" id="IPR017441">
    <property type="entry name" value="Protein_kinase_ATP_BS"/>
</dbReference>
<dbReference type="SUPFAM" id="SSF56112">
    <property type="entry name" value="Protein kinase-like (PK-like)"/>
    <property type="match status" value="1"/>
</dbReference>
<dbReference type="GO" id="GO:0005524">
    <property type="term" value="F:ATP binding"/>
    <property type="evidence" value="ECO:0007669"/>
    <property type="project" value="UniProtKB-UniRule"/>
</dbReference>
<dbReference type="InterPro" id="IPR000719">
    <property type="entry name" value="Prot_kinase_dom"/>
</dbReference>
<comment type="caution">
    <text evidence="9">The sequence shown here is derived from an EMBL/GenBank/DDBJ whole genome shotgun (WGS) entry which is preliminary data.</text>
</comment>
<sequence length="398" mass="45372">MAARAAIHLCGSYNVGDLLGEGFSGFVYACSKHGDDSQTFAAKVCAERPGAAEEMRSEVSLLQNLCHSSIVKIHDIFDDGKSVYFVMDRLHHDLLDGLHSYGMRESVDMNNLVHVVRQMATAVRYLHSVAVVHRDVKPDNFLTDRERLTDPNCKLVLADFGSACKLSVNARLEEQVGTKIYWAPEVYDGNYGFGVDVWALGICLHCVASNTFPFADEQEVRTKNIYLRYVNRQCRNLVSAMLQKVEEKRISMEEVLWHSWMTGEDDSEPDEIMDSSLARRWLRDAEMRLPSFARFDRNRKRKAWPRLALPLIAGLFVARIALRLCPGAGLTVFGCVFARRFHALSTFRQGWDAPVRWSPVIDRTTCMQKQHVRGNDRWVFRRLRGTPTCKAAVRPREQ</sequence>
<dbReference type="InterPro" id="IPR008271">
    <property type="entry name" value="Ser/Thr_kinase_AS"/>
</dbReference>
<evidence type="ECO:0000256" key="7">
    <source>
        <dbReference type="RuleBase" id="RU000304"/>
    </source>
</evidence>
<proteinExistence type="inferred from homology"/>
<evidence type="ECO:0000313" key="9">
    <source>
        <dbReference type="EMBL" id="CAJ1396869.1"/>
    </source>
</evidence>
<evidence type="ECO:0000313" key="10">
    <source>
        <dbReference type="Proteomes" id="UP001178507"/>
    </source>
</evidence>
<organism evidence="9 10">
    <name type="scientific">Effrenium voratum</name>
    <dbReference type="NCBI Taxonomy" id="2562239"/>
    <lineage>
        <taxon>Eukaryota</taxon>
        <taxon>Sar</taxon>
        <taxon>Alveolata</taxon>
        <taxon>Dinophyceae</taxon>
        <taxon>Suessiales</taxon>
        <taxon>Symbiodiniaceae</taxon>
        <taxon>Effrenium</taxon>
    </lineage>
</organism>
<keyword evidence="4" id="KW-0418">Kinase</keyword>
<accession>A0AA36J0G1</accession>
<dbReference type="PANTHER" id="PTHR24345:SF0">
    <property type="entry name" value="CELL CYCLE SERINE_THREONINE-PROTEIN KINASE CDC5_MSD2"/>
    <property type="match status" value="1"/>
</dbReference>
<evidence type="ECO:0000256" key="5">
    <source>
        <dbReference type="ARBA" id="ARBA00022840"/>
    </source>
</evidence>
<keyword evidence="2" id="KW-0808">Transferase</keyword>
<dbReference type="Pfam" id="PF00069">
    <property type="entry name" value="Pkinase"/>
    <property type="match status" value="1"/>
</dbReference>
<keyword evidence="5 6" id="KW-0067">ATP-binding</keyword>
<dbReference type="Gene3D" id="1.10.510.10">
    <property type="entry name" value="Transferase(Phosphotransferase) domain 1"/>
    <property type="match status" value="1"/>
</dbReference>
<dbReference type="AlphaFoldDB" id="A0AA36J0G1"/>
<reference evidence="9" key="1">
    <citation type="submission" date="2023-08" db="EMBL/GenBank/DDBJ databases">
        <authorList>
            <person name="Chen Y."/>
            <person name="Shah S."/>
            <person name="Dougan E. K."/>
            <person name="Thang M."/>
            <person name="Chan C."/>
        </authorList>
    </citation>
    <scope>NUCLEOTIDE SEQUENCE</scope>
</reference>
<dbReference type="EMBL" id="CAUJNA010003245">
    <property type="protein sequence ID" value="CAJ1396869.1"/>
    <property type="molecule type" value="Genomic_DNA"/>
</dbReference>
<dbReference type="PROSITE" id="PS00107">
    <property type="entry name" value="PROTEIN_KINASE_ATP"/>
    <property type="match status" value="1"/>
</dbReference>
<evidence type="ECO:0000259" key="8">
    <source>
        <dbReference type="PROSITE" id="PS50011"/>
    </source>
</evidence>
<dbReference type="InterPro" id="IPR011009">
    <property type="entry name" value="Kinase-like_dom_sf"/>
</dbReference>
<dbReference type="PROSITE" id="PS00108">
    <property type="entry name" value="PROTEIN_KINASE_ST"/>
    <property type="match status" value="1"/>
</dbReference>